<dbReference type="InterPro" id="IPR046496">
    <property type="entry name" value="DUF6589"/>
</dbReference>
<proteinExistence type="predicted"/>
<evidence type="ECO:0000313" key="2">
    <source>
        <dbReference type="EMBL" id="KAF7371990.1"/>
    </source>
</evidence>
<evidence type="ECO:0000259" key="1">
    <source>
        <dbReference type="Pfam" id="PF20231"/>
    </source>
</evidence>
<keyword evidence="3" id="KW-1185">Reference proteome</keyword>
<gene>
    <name evidence="2" type="ORF">MVEN_00057100</name>
</gene>
<protein>
    <recommendedName>
        <fullName evidence="1">DUF6589 domain-containing protein</fullName>
    </recommendedName>
</protein>
<dbReference type="OrthoDB" id="3046464at2759"/>
<dbReference type="Proteomes" id="UP000620124">
    <property type="component" value="Unassembled WGS sequence"/>
</dbReference>
<dbReference type="EMBL" id="JACAZI010000001">
    <property type="protein sequence ID" value="KAF7371990.1"/>
    <property type="molecule type" value="Genomic_DNA"/>
</dbReference>
<dbReference type="AlphaFoldDB" id="A0A8H6ZA64"/>
<dbReference type="Pfam" id="PF20231">
    <property type="entry name" value="DUF6589"/>
    <property type="match status" value="1"/>
</dbReference>
<organism evidence="2 3">
    <name type="scientific">Mycena venus</name>
    <dbReference type="NCBI Taxonomy" id="2733690"/>
    <lineage>
        <taxon>Eukaryota</taxon>
        <taxon>Fungi</taxon>
        <taxon>Dikarya</taxon>
        <taxon>Basidiomycota</taxon>
        <taxon>Agaricomycotina</taxon>
        <taxon>Agaricomycetes</taxon>
        <taxon>Agaricomycetidae</taxon>
        <taxon>Agaricales</taxon>
        <taxon>Marasmiineae</taxon>
        <taxon>Mycenaceae</taxon>
        <taxon>Mycena</taxon>
    </lineage>
</organism>
<accession>A0A8H6ZA64</accession>
<reference evidence="2" key="1">
    <citation type="submission" date="2020-05" db="EMBL/GenBank/DDBJ databases">
        <title>Mycena genomes resolve the evolution of fungal bioluminescence.</title>
        <authorList>
            <person name="Tsai I.J."/>
        </authorList>
    </citation>
    <scope>NUCLEOTIDE SEQUENCE</scope>
    <source>
        <strain evidence="2">CCC161011</strain>
    </source>
</reference>
<evidence type="ECO:0000313" key="3">
    <source>
        <dbReference type="Proteomes" id="UP000620124"/>
    </source>
</evidence>
<name>A0A8H6ZA64_9AGAR</name>
<comment type="caution">
    <text evidence="2">The sequence shown here is derived from an EMBL/GenBank/DDBJ whole genome shotgun (WGS) entry which is preliminary data.</text>
</comment>
<sequence>MDDINDMKHLTYVEELSALWHFALNATHMTMRLHFGNLVLDPGSLARHKGLLNRTWDAEKLNYADAKALIRHSLIDQILYEVMLKKNIRGWADLAKWKPTLTELKDVAHACALSPYTAISAHSVPRFPRFKTVRYTLAPLPF</sequence>
<feature type="domain" description="DUF6589" evidence="1">
    <location>
        <begin position="2"/>
        <end position="111"/>
    </location>
</feature>